<comment type="similarity">
    <text evidence="1">Belongs to the PspA/Vipp/IM30 family.</text>
</comment>
<feature type="region of interest" description="Disordered" evidence="2">
    <location>
        <begin position="189"/>
        <end position="249"/>
    </location>
</feature>
<organism evidence="3 4">
    <name type="scientific">Sulfobacillus thermosulfidooxidans</name>
    <dbReference type="NCBI Taxonomy" id="28034"/>
    <lineage>
        <taxon>Bacteria</taxon>
        <taxon>Bacillati</taxon>
        <taxon>Bacillota</taxon>
        <taxon>Clostridia</taxon>
        <taxon>Eubacteriales</taxon>
        <taxon>Clostridiales Family XVII. Incertae Sedis</taxon>
        <taxon>Sulfobacillus</taxon>
    </lineage>
</organism>
<feature type="compositionally biased region" description="Polar residues" evidence="2">
    <location>
        <begin position="231"/>
        <end position="249"/>
    </location>
</feature>
<reference evidence="3 4" key="1">
    <citation type="journal article" date="2014" name="BMC Genomics">
        <title>Comparison of environmental and isolate Sulfobacillus genomes reveals diverse carbon, sulfur, nitrogen, and hydrogen metabolisms.</title>
        <authorList>
            <person name="Justice N.B."/>
            <person name="Norman A."/>
            <person name="Brown C.T."/>
            <person name="Singh A."/>
            <person name="Thomas B.C."/>
            <person name="Banfield J.F."/>
        </authorList>
    </citation>
    <scope>NUCLEOTIDE SEQUENCE [LARGE SCALE GENOMIC DNA]</scope>
    <source>
        <strain evidence="3">AMDSBA5</strain>
    </source>
</reference>
<dbReference type="AlphaFoldDB" id="A0A1R0IGP6"/>
<dbReference type="RefSeq" id="WP_020373032.1">
    <property type="nucleotide sequence ID" value="NZ_MDZD01000001.1"/>
</dbReference>
<name>A0A1R0IGP6_SULTH</name>
<protein>
    <submittedName>
        <fullName evidence="3">PspA/IM30 family protein</fullName>
    </submittedName>
</protein>
<evidence type="ECO:0000256" key="2">
    <source>
        <dbReference type="SAM" id="MobiDB-lite"/>
    </source>
</evidence>
<dbReference type="Proteomes" id="UP000242705">
    <property type="component" value="Unassembled WGS sequence"/>
</dbReference>
<proteinExistence type="inferred from homology"/>
<evidence type="ECO:0000256" key="1">
    <source>
        <dbReference type="ARBA" id="ARBA00043985"/>
    </source>
</evidence>
<dbReference type="InterPro" id="IPR007157">
    <property type="entry name" value="PspA_VIPP1"/>
</dbReference>
<evidence type="ECO:0000313" key="3">
    <source>
        <dbReference type="EMBL" id="PSR27700.1"/>
    </source>
</evidence>
<dbReference type="EMBL" id="PXYX01000011">
    <property type="protein sequence ID" value="PSR27700.1"/>
    <property type="molecule type" value="Genomic_DNA"/>
</dbReference>
<comment type="caution">
    <text evidence="3">The sequence shown here is derived from an EMBL/GenBank/DDBJ whole genome shotgun (WGS) entry which is preliminary data.</text>
</comment>
<dbReference type="PANTHER" id="PTHR31088">
    <property type="entry name" value="MEMBRANE-ASSOCIATED PROTEIN VIPP1, CHLOROPLASTIC"/>
    <property type="match status" value="1"/>
</dbReference>
<gene>
    <name evidence="3" type="ORF">C7B47_07640</name>
</gene>
<dbReference type="PANTHER" id="PTHR31088:SF6">
    <property type="entry name" value="PHAGE SHOCK PROTEIN A"/>
    <property type="match status" value="1"/>
</dbReference>
<feature type="compositionally biased region" description="Polar residues" evidence="2">
    <location>
        <begin position="201"/>
        <end position="220"/>
    </location>
</feature>
<evidence type="ECO:0000313" key="4">
    <source>
        <dbReference type="Proteomes" id="UP000242705"/>
    </source>
</evidence>
<accession>A0A1R0IGP6</accession>
<sequence length="249" mass="27537">MAGLLERVKTILGSKANRVLDSVEDPTETIEYSYQKMQDALQETRRHILEVATAKKQLEMQVAALQQKANQYALDAKDAVQAGRDDLATQALSLKATTEQQIQELQTHIQQTQAEQDKLMAAQQKLETQIETFRTQKEVMKAQYSAAKAEVQVGETVHGITQHAEDISGALQRAQDKIAHMQAKASALDELESSPDLTALPESNSDTIRQQLNKASQDSAVQEELAKLKQEMQQSAKPLNAPSDSQGEQ</sequence>
<dbReference type="Pfam" id="PF04012">
    <property type="entry name" value="PspA_IM30"/>
    <property type="match status" value="1"/>
</dbReference>